<reference evidence="3" key="1">
    <citation type="journal article" date="2020" name="Stud. Mycol.">
        <title>101 Dothideomycetes genomes: a test case for predicting lifestyles and emergence of pathogens.</title>
        <authorList>
            <person name="Haridas S."/>
            <person name="Albert R."/>
            <person name="Binder M."/>
            <person name="Bloem J."/>
            <person name="Labutti K."/>
            <person name="Salamov A."/>
            <person name="Andreopoulos B."/>
            <person name="Baker S."/>
            <person name="Barry K."/>
            <person name="Bills G."/>
            <person name="Bluhm B."/>
            <person name="Cannon C."/>
            <person name="Castanera R."/>
            <person name="Culley D."/>
            <person name="Daum C."/>
            <person name="Ezra D."/>
            <person name="Gonzalez J."/>
            <person name="Henrissat B."/>
            <person name="Kuo A."/>
            <person name="Liang C."/>
            <person name="Lipzen A."/>
            <person name="Lutzoni F."/>
            <person name="Magnuson J."/>
            <person name="Mondo S."/>
            <person name="Nolan M."/>
            <person name="Ohm R."/>
            <person name="Pangilinan J."/>
            <person name="Park H.-J."/>
            <person name="Ramirez L."/>
            <person name="Alfaro M."/>
            <person name="Sun H."/>
            <person name="Tritt A."/>
            <person name="Yoshinaga Y."/>
            <person name="Zwiers L.-H."/>
            <person name="Turgeon B."/>
            <person name="Goodwin S."/>
            <person name="Spatafora J."/>
            <person name="Crous P."/>
            <person name="Grigoriev I."/>
        </authorList>
    </citation>
    <scope>NUCLEOTIDE SEQUENCE</scope>
    <source>
        <strain evidence="3">ATCC 36951</strain>
    </source>
</reference>
<dbReference type="InterPro" id="IPR055936">
    <property type="entry name" value="DUF7514"/>
</dbReference>
<gene>
    <name evidence="3" type="ORF">M409DRAFT_27393</name>
</gene>
<feature type="domain" description="DUF7514" evidence="2">
    <location>
        <begin position="298"/>
        <end position="457"/>
    </location>
</feature>
<keyword evidence="4" id="KW-1185">Reference proteome</keyword>
<accession>A0A6A6C5U5</accession>
<dbReference type="Pfam" id="PF24355">
    <property type="entry name" value="DUF7514"/>
    <property type="match status" value="1"/>
</dbReference>
<feature type="compositionally biased region" description="Low complexity" evidence="1">
    <location>
        <begin position="134"/>
        <end position="158"/>
    </location>
</feature>
<proteinExistence type="predicted"/>
<evidence type="ECO:0000256" key="1">
    <source>
        <dbReference type="SAM" id="MobiDB-lite"/>
    </source>
</evidence>
<feature type="region of interest" description="Disordered" evidence="1">
    <location>
        <begin position="107"/>
        <end position="285"/>
    </location>
</feature>
<dbReference type="PANTHER" id="PTHR39611:SF1">
    <property type="entry name" value="HYDROXYPROLINE-RICH GLYCOPROTEIN DZ-HRGP"/>
    <property type="match status" value="1"/>
</dbReference>
<dbReference type="OrthoDB" id="5413703at2759"/>
<dbReference type="AlphaFoldDB" id="A0A6A6C5U5"/>
<feature type="compositionally biased region" description="Basic and acidic residues" evidence="1">
    <location>
        <begin position="685"/>
        <end position="700"/>
    </location>
</feature>
<feature type="compositionally biased region" description="Basic and acidic residues" evidence="1">
    <location>
        <begin position="519"/>
        <end position="553"/>
    </location>
</feature>
<feature type="region of interest" description="Disordered" evidence="1">
    <location>
        <begin position="470"/>
        <end position="780"/>
    </location>
</feature>
<feature type="compositionally biased region" description="Low complexity" evidence="1">
    <location>
        <begin position="51"/>
        <end position="61"/>
    </location>
</feature>
<dbReference type="EMBL" id="ML993614">
    <property type="protein sequence ID" value="KAF2162385.1"/>
    <property type="molecule type" value="Genomic_DNA"/>
</dbReference>
<feature type="compositionally biased region" description="Basic and acidic residues" evidence="1">
    <location>
        <begin position="166"/>
        <end position="175"/>
    </location>
</feature>
<name>A0A6A6C5U5_ZASCE</name>
<feature type="compositionally biased region" description="Pro residues" evidence="1">
    <location>
        <begin position="1"/>
        <end position="15"/>
    </location>
</feature>
<dbReference type="RefSeq" id="XP_033663274.1">
    <property type="nucleotide sequence ID" value="XM_033808552.1"/>
</dbReference>
<protein>
    <recommendedName>
        <fullName evidence="2">DUF7514 domain-containing protein</fullName>
    </recommendedName>
</protein>
<feature type="compositionally biased region" description="Low complexity" evidence="1">
    <location>
        <begin position="16"/>
        <end position="30"/>
    </location>
</feature>
<dbReference type="Proteomes" id="UP000799537">
    <property type="component" value="Unassembled WGS sequence"/>
</dbReference>
<feature type="compositionally biased region" description="Polar residues" evidence="1">
    <location>
        <begin position="31"/>
        <end position="43"/>
    </location>
</feature>
<feature type="compositionally biased region" description="Low complexity" evidence="1">
    <location>
        <begin position="197"/>
        <end position="206"/>
    </location>
</feature>
<feature type="region of interest" description="Disordered" evidence="1">
    <location>
        <begin position="1"/>
        <end position="95"/>
    </location>
</feature>
<evidence type="ECO:0000313" key="3">
    <source>
        <dbReference type="EMBL" id="KAF2162385.1"/>
    </source>
</evidence>
<feature type="compositionally biased region" description="Polar residues" evidence="1">
    <location>
        <begin position="576"/>
        <end position="585"/>
    </location>
</feature>
<feature type="compositionally biased region" description="Gly residues" evidence="1">
    <location>
        <begin position="754"/>
        <end position="764"/>
    </location>
</feature>
<feature type="compositionally biased region" description="Low complexity" evidence="1">
    <location>
        <begin position="709"/>
        <end position="724"/>
    </location>
</feature>
<dbReference type="GeneID" id="54561824"/>
<evidence type="ECO:0000313" key="4">
    <source>
        <dbReference type="Proteomes" id="UP000799537"/>
    </source>
</evidence>
<evidence type="ECO:0000259" key="2">
    <source>
        <dbReference type="Pfam" id="PF24355"/>
    </source>
</evidence>
<sequence>MGDSPSPSPPLPPDPTTSNISNNSASTPTARSFQHASDHTQSQDQKRPNTSRSRAASRPSPVVHQNQPQPIKDAVNDAFETAPTTNQLDPDFMKRLTEQVTEQVIKNLQGVNLGGPAPTTAVPLPTSQYPGPPSTKSTSRSPTQRSPLQSSTESFPSRFTPPSPPQERDLRERRFSPSPERAPSDTGSNISRESRESQASQRSTQSNRETTPRGSQPDVVPGLRRSKTSAGGIPEPMAKPETASRRRGSGTESTSFRKDSKDSTSSYFESTRTRSRPDVVDEEDTDEATTLEKIWQPLFDNGNPTVRLSQFLRGIAKHVIDDYEPKGGLVITPTKMLRFLDETNVEDEHYPWTTIFGGKMSWNSISMMYRKLLCQHHFVQQQTHDPPSIPALTPFGFEAFMTCMIQAHPDTEFERLAKAVRDMPISNADDCKERFPKELSRRLLPASPNVQAEQRIISSLNHEPVLVPLERGASAMPPPPSSAPPQQSSFQERERAPYSQSSHSNAVEDDDLTAPAMPLERERKPYYAKEGMGKRYDPEGEFASRERDPERDSNSTASREPSRPAANKYRPDFASARSSRQNSGVPPQAMYNKGGSTDPMNIPPPNTRSRMSTNPPPPPPSGNGSYPKGPRRSPPPRGFARSEPVNVGDIPASQYASNLHAPPPQRDRYAGDPDEDALRYNALRRPNDRSMNHTNDEEPSGRPIPPRNGPVGPSGYDSGYGSAGAPPPMNNFVPPRNGGQPGPPEDRRRSWYPGVGGVGSGTDGYGSYAGNSREYGTSGY</sequence>
<organism evidence="3 4">
    <name type="scientific">Zasmidium cellare ATCC 36951</name>
    <dbReference type="NCBI Taxonomy" id="1080233"/>
    <lineage>
        <taxon>Eukaryota</taxon>
        <taxon>Fungi</taxon>
        <taxon>Dikarya</taxon>
        <taxon>Ascomycota</taxon>
        <taxon>Pezizomycotina</taxon>
        <taxon>Dothideomycetes</taxon>
        <taxon>Dothideomycetidae</taxon>
        <taxon>Mycosphaerellales</taxon>
        <taxon>Mycosphaerellaceae</taxon>
        <taxon>Zasmidium</taxon>
    </lineage>
</organism>
<dbReference type="PANTHER" id="PTHR39611">
    <property type="entry name" value="HYDROXYPROLINE-RICH GLYCOPROTEIN DZ-HRGP-RELATED"/>
    <property type="match status" value="1"/>
</dbReference>